<gene>
    <name evidence="1" type="ORF">EGR_09262</name>
</gene>
<dbReference type="RefSeq" id="XP_024347055.1">
    <property type="nucleotide sequence ID" value="XM_024498511.1"/>
</dbReference>
<dbReference type="KEGG" id="egl:EGR_09262"/>
<dbReference type="AlphaFoldDB" id="W6UR17"/>
<reference evidence="1 2" key="1">
    <citation type="journal article" date="2013" name="Nat. Genet.">
        <title>The genome of the hydatid tapeworm Echinococcus granulosus.</title>
        <authorList>
            <person name="Zheng H."/>
            <person name="Zhang W."/>
            <person name="Zhang L."/>
            <person name="Zhang Z."/>
            <person name="Li J."/>
            <person name="Lu G."/>
            <person name="Zhu Y."/>
            <person name="Wang Y."/>
            <person name="Huang Y."/>
            <person name="Liu J."/>
            <person name="Kang H."/>
            <person name="Chen J."/>
            <person name="Wang L."/>
            <person name="Chen A."/>
            <person name="Yu S."/>
            <person name="Gao Z."/>
            <person name="Jin L."/>
            <person name="Gu W."/>
            <person name="Wang Z."/>
            <person name="Zhao L."/>
            <person name="Shi B."/>
            <person name="Wen H."/>
            <person name="Lin R."/>
            <person name="Jones M.K."/>
            <person name="Brejova B."/>
            <person name="Vinar T."/>
            <person name="Zhao G."/>
            <person name="McManus D.P."/>
            <person name="Chen Z."/>
            <person name="Zhou Y."/>
            <person name="Wang S."/>
        </authorList>
    </citation>
    <scope>NUCLEOTIDE SEQUENCE [LARGE SCALE GENOMIC DNA]</scope>
</reference>
<accession>W6UR17</accession>
<name>W6UR17_ECHGR</name>
<dbReference type="EMBL" id="APAU02000140">
    <property type="protein sequence ID" value="EUB55859.1"/>
    <property type="molecule type" value="Genomic_DNA"/>
</dbReference>
<evidence type="ECO:0000313" key="1">
    <source>
        <dbReference type="EMBL" id="EUB55859.1"/>
    </source>
</evidence>
<sequence>MLLGCSCRGFFVRIDRMNNEEAAGWIDGVVGAPNTRICFSEEFVPIRQKGAQNLFKMQLNRIELRPMEDICNAVSSQAARNAFFWSELPFLSIHCDFEDAYFIFIHVLMTSRFMYGVFCDSYLNISSCSYLLSVNRKQVYIHTFSLMKIFRDGVYETVNSAIKKATKQ</sequence>
<keyword evidence="2" id="KW-1185">Reference proteome</keyword>
<dbReference type="CTD" id="36344977"/>
<protein>
    <submittedName>
        <fullName evidence="1">Uncharacterized protein</fullName>
    </submittedName>
</protein>
<dbReference type="GeneID" id="36344977"/>
<comment type="caution">
    <text evidence="1">The sequence shown here is derived from an EMBL/GenBank/DDBJ whole genome shotgun (WGS) entry which is preliminary data.</text>
</comment>
<organism evidence="1 2">
    <name type="scientific">Echinococcus granulosus</name>
    <name type="common">Hydatid tapeworm</name>
    <dbReference type="NCBI Taxonomy" id="6210"/>
    <lineage>
        <taxon>Eukaryota</taxon>
        <taxon>Metazoa</taxon>
        <taxon>Spiralia</taxon>
        <taxon>Lophotrochozoa</taxon>
        <taxon>Platyhelminthes</taxon>
        <taxon>Cestoda</taxon>
        <taxon>Eucestoda</taxon>
        <taxon>Cyclophyllidea</taxon>
        <taxon>Taeniidae</taxon>
        <taxon>Echinococcus</taxon>
        <taxon>Echinococcus granulosus group</taxon>
    </lineage>
</organism>
<dbReference type="Proteomes" id="UP000019149">
    <property type="component" value="Unassembled WGS sequence"/>
</dbReference>
<proteinExistence type="predicted"/>
<evidence type="ECO:0000313" key="2">
    <source>
        <dbReference type="Proteomes" id="UP000019149"/>
    </source>
</evidence>